<organism evidence="4 5">
    <name type="scientific">Dermatophagoides farinae</name>
    <name type="common">American house dust mite</name>
    <dbReference type="NCBI Taxonomy" id="6954"/>
    <lineage>
        <taxon>Eukaryota</taxon>
        <taxon>Metazoa</taxon>
        <taxon>Ecdysozoa</taxon>
        <taxon>Arthropoda</taxon>
        <taxon>Chelicerata</taxon>
        <taxon>Arachnida</taxon>
        <taxon>Acari</taxon>
        <taxon>Acariformes</taxon>
        <taxon>Sarcoptiformes</taxon>
        <taxon>Astigmata</taxon>
        <taxon>Psoroptidia</taxon>
        <taxon>Analgoidea</taxon>
        <taxon>Pyroglyphidae</taxon>
        <taxon>Dermatophagoidinae</taxon>
        <taxon>Dermatophagoides</taxon>
    </lineage>
</organism>
<protein>
    <recommendedName>
        <fullName evidence="2">MAM domain-containing protein</fullName>
    </recommendedName>
</protein>
<name>A0A922HX12_DERFA</name>
<dbReference type="Gene3D" id="2.60.120.200">
    <property type="match status" value="1"/>
</dbReference>
<accession>A0A922HX12</accession>
<evidence type="ECO:0000259" key="2">
    <source>
        <dbReference type="PROSITE" id="PS50060"/>
    </source>
</evidence>
<dbReference type="AlphaFoldDB" id="A0A922HX12"/>
<evidence type="ECO:0000313" key="4">
    <source>
        <dbReference type="EMBL" id="KAH9516096.1"/>
    </source>
</evidence>
<keyword evidence="5" id="KW-1185">Reference proteome</keyword>
<reference evidence="4" key="1">
    <citation type="submission" date="2013-05" db="EMBL/GenBank/DDBJ databases">
        <authorList>
            <person name="Yim A.K.Y."/>
            <person name="Chan T.F."/>
            <person name="Ji K.M."/>
            <person name="Liu X.Y."/>
            <person name="Zhou J.W."/>
            <person name="Li R.Q."/>
            <person name="Yang K.Y."/>
            <person name="Li J."/>
            <person name="Li M."/>
            <person name="Law P.T.W."/>
            <person name="Wu Y.L."/>
            <person name="Cai Z.L."/>
            <person name="Qin H."/>
            <person name="Bao Y."/>
            <person name="Leung R.K.K."/>
            <person name="Ng P.K.S."/>
            <person name="Zou J."/>
            <person name="Zhong X.J."/>
            <person name="Ran P.X."/>
            <person name="Zhong N.S."/>
            <person name="Liu Z.G."/>
            <person name="Tsui S.K.W."/>
        </authorList>
    </citation>
    <scope>NUCLEOTIDE SEQUENCE</scope>
    <source>
        <strain evidence="4">Derf</strain>
        <tissue evidence="4">Whole organism</tissue>
    </source>
</reference>
<proteinExistence type="predicted"/>
<dbReference type="GO" id="GO:0016020">
    <property type="term" value="C:membrane"/>
    <property type="evidence" value="ECO:0007669"/>
    <property type="project" value="InterPro"/>
</dbReference>
<comment type="caution">
    <text evidence="4">The sequence shown here is derived from an EMBL/GenBank/DDBJ whole genome shotgun (WGS) entry which is preliminary data.</text>
</comment>
<dbReference type="Proteomes" id="UP000790347">
    <property type="component" value="Unassembled WGS sequence"/>
</dbReference>
<gene>
    <name evidence="4" type="ORF">DERF_006858</name>
    <name evidence="3" type="ORF">HUG17_1409</name>
</gene>
<dbReference type="Proteomes" id="UP000828236">
    <property type="component" value="Unassembled WGS sequence"/>
</dbReference>
<feature type="domain" description="MAM" evidence="2">
    <location>
        <begin position="46"/>
        <end position="203"/>
    </location>
</feature>
<evidence type="ECO:0000313" key="5">
    <source>
        <dbReference type="Proteomes" id="UP000790347"/>
    </source>
</evidence>
<feature type="transmembrane region" description="Helical" evidence="1">
    <location>
        <begin position="6"/>
        <end position="24"/>
    </location>
</feature>
<dbReference type="OrthoDB" id="6498020at2759"/>
<sequence length="225" mass="25986">MGSIIVNIFSFTTFIIIIISISVASQPTSINRHYYQLGFATNNIVSKCDFLTNSCRFRNQHNLATYNRYYNAEKMFFDRHSLLLLNINAPRSQRYPGARLITPYYQAKYHNACLFVSYRYSGPGTLRFFIIQQDIDNKCIFSDDHFKSSISISNENVWNHLELQLDLSDGDVRFFLETHFNSSAKAGYFAIGDFNFGYGNCRNKNENHCYDNIINSHINVAPTAN</sequence>
<keyword evidence="1" id="KW-0472">Membrane</keyword>
<reference evidence="3" key="3">
    <citation type="journal article" date="2021" name="World Allergy Organ. J.">
        <title>Chromosome-level assembly of Dermatophagoides farinae genome and transcriptome reveals two novel allergens Der f 37 and Der f 39.</title>
        <authorList>
            <person name="Chen J."/>
            <person name="Cai Z."/>
            <person name="Fan D."/>
            <person name="Hu J."/>
            <person name="Hou Y."/>
            <person name="He Y."/>
            <person name="Zhang Z."/>
            <person name="Zhao Z."/>
            <person name="Gao P."/>
            <person name="Hu W."/>
            <person name="Sun J."/>
            <person name="Li J."/>
            <person name="Ji K."/>
        </authorList>
    </citation>
    <scope>NUCLEOTIDE SEQUENCE</scope>
    <source>
        <strain evidence="3">JKM2019</strain>
    </source>
</reference>
<dbReference type="InterPro" id="IPR000998">
    <property type="entry name" value="MAM_dom"/>
</dbReference>
<dbReference type="EMBL" id="SDOV01000001">
    <property type="protein sequence ID" value="KAH7645871.1"/>
    <property type="molecule type" value="Genomic_DNA"/>
</dbReference>
<reference evidence="3" key="2">
    <citation type="submission" date="2020-06" db="EMBL/GenBank/DDBJ databases">
        <authorList>
            <person name="Ji K."/>
            <person name="Li J."/>
        </authorList>
    </citation>
    <scope>NUCLEOTIDE SEQUENCE</scope>
    <source>
        <strain evidence="3">JKM2019</strain>
        <tissue evidence="3">Whole body</tissue>
    </source>
</reference>
<dbReference type="Pfam" id="PF00629">
    <property type="entry name" value="MAM"/>
    <property type="match status" value="1"/>
</dbReference>
<keyword evidence="1" id="KW-0812">Transmembrane</keyword>
<dbReference type="EMBL" id="ASGP02000003">
    <property type="protein sequence ID" value="KAH9516096.1"/>
    <property type="molecule type" value="Genomic_DNA"/>
</dbReference>
<evidence type="ECO:0000313" key="3">
    <source>
        <dbReference type="EMBL" id="KAH7645871.1"/>
    </source>
</evidence>
<keyword evidence="1" id="KW-1133">Transmembrane helix</keyword>
<evidence type="ECO:0000256" key="1">
    <source>
        <dbReference type="SAM" id="Phobius"/>
    </source>
</evidence>
<dbReference type="PROSITE" id="PS50060">
    <property type="entry name" value="MAM_2"/>
    <property type="match status" value="1"/>
</dbReference>
<reference evidence="4" key="4">
    <citation type="journal article" date="2022" name="Res Sq">
        <title>Comparative Genomics Reveals Insights into the Divergent Evolution of Astigmatic Mites and Household Pest Adaptations.</title>
        <authorList>
            <person name="Xiong Q."/>
            <person name="Wan A.T.-Y."/>
            <person name="Liu X.-Y."/>
            <person name="Fung C.S.-H."/>
            <person name="Xiao X."/>
            <person name="Malainual N."/>
            <person name="Hou J."/>
            <person name="Wang L."/>
            <person name="Wang M."/>
            <person name="Yang K."/>
            <person name="Cui Y."/>
            <person name="Leung E."/>
            <person name="Nong W."/>
            <person name="Shin S.-K."/>
            <person name="Au S."/>
            <person name="Jeong K.Y."/>
            <person name="Chew F.T."/>
            <person name="Hui J."/>
            <person name="Leung T.F."/>
            <person name="Tungtrongchitr A."/>
            <person name="Zhong N."/>
            <person name="Liu Z."/>
            <person name="Tsui S."/>
        </authorList>
    </citation>
    <scope>NUCLEOTIDE SEQUENCE</scope>
    <source>
        <strain evidence="4">Derf</strain>
        <tissue evidence="4">Whole organism</tissue>
    </source>
</reference>